<dbReference type="Proteomes" id="UP001589867">
    <property type="component" value="Unassembled WGS sequence"/>
</dbReference>
<keyword evidence="4 6" id="KW-0472">Membrane</keyword>
<feature type="transmembrane region" description="Helical" evidence="6">
    <location>
        <begin position="224"/>
        <end position="246"/>
    </location>
</feature>
<feature type="transmembrane region" description="Helical" evidence="6">
    <location>
        <begin position="369"/>
        <end position="391"/>
    </location>
</feature>
<feature type="transmembrane region" description="Helical" evidence="6">
    <location>
        <begin position="439"/>
        <end position="460"/>
    </location>
</feature>
<feature type="domain" description="Major facilitator superfamily (MFS) profile" evidence="7">
    <location>
        <begin position="14"/>
        <end position="465"/>
    </location>
</feature>
<dbReference type="RefSeq" id="WP_377253014.1">
    <property type="nucleotide sequence ID" value="NZ_JBHLUH010000039.1"/>
</dbReference>
<gene>
    <name evidence="8" type="ORF">ACFFIA_19955</name>
</gene>
<evidence type="ECO:0000256" key="1">
    <source>
        <dbReference type="ARBA" id="ARBA00004651"/>
    </source>
</evidence>
<dbReference type="Gene3D" id="1.20.1250.20">
    <property type="entry name" value="MFS general substrate transporter like domains"/>
    <property type="match status" value="1"/>
</dbReference>
<evidence type="ECO:0000256" key="6">
    <source>
        <dbReference type="SAM" id="Phobius"/>
    </source>
</evidence>
<dbReference type="PANTHER" id="PTHR42718">
    <property type="entry name" value="MAJOR FACILITATOR SUPERFAMILY MULTIDRUG TRANSPORTER MFSC"/>
    <property type="match status" value="1"/>
</dbReference>
<keyword evidence="3 6" id="KW-1133">Transmembrane helix</keyword>
<protein>
    <submittedName>
        <fullName evidence="8">MFS transporter</fullName>
    </submittedName>
</protein>
<feature type="transmembrane region" description="Helical" evidence="6">
    <location>
        <begin position="48"/>
        <end position="68"/>
    </location>
</feature>
<feature type="compositionally biased region" description="Basic and acidic residues" evidence="5">
    <location>
        <begin position="487"/>
        <end position="497"/>
    </location>
</feature>
<dbReference type="Gene3D" id="1.20.1720.10">
    <property type="entry name" value="Multidrug resistance protein D"/>
    <property type="match status" value="1"/>
</dbReference>
<feature type="transmembrane region" description="Helical" evidence="6">
    <location>
        <begin position="403"/>
        <end position="427"/>
    </location>
</feature>
<evidence type="ECO:0000256" key="2">
    <source>
        <dbReference type="ARBA" id="ARBA00022692"/>
    </source>
</evidence>
<dbReference type="InterPro" id="IPR005829">
    <property type="entry name" value="Sugar_transporter_CS"/>
</dbReference>
<accession>A0ABV6M5X4</accession>
<organism evidence="8 9">
    <name type="scientific">Phytohabitans kaempferiae</name>
    <dbReference type="NCBI Taxonomy" id="1620943"/>
    <lineage>
        <taxon>Bacteria</taxon>
        <taxon>Bacillati</taxon>
        <taxon>Actinomycetota</taxon>
        <taxon>Actinomycetes</taxon>
        <taxon>Micromonosporales</taxon>
        <taxon>Micromonosporaceae</taxon>
    </lineage>
</organism>
<dbReference type="PROSITE" id="PS50850">
    <property type="entry name" value="MFS"/>
    <property type="match status" value="1"/>
</dbReference>
<feature type="transmembrane region" description="Helical" evidence="6">
    <location>
        <begin position="167"/>
        <end position="187"/>
    </location>
</feature>
<dbReference type="SUPFAM" id="SSF103473">
    <property type="entry name" value="MFS general substrate transporter"/>
    <property type="match status" value="1"/>
</dbReference>
<feature type="region of interest" description="Disordered" evidence="5">
    <location>
        <begin position="469"/>
        <end position="497"/>
    </location>
</feature>
<name>A0ABV6M5X4_9ACTN</name>
<proteinExistence type="predicted"/>
<feature type="transmembrane region" description="Helical" evidence="6">
    <location>
        <begin position="267"/>
        <end position="290"/>
    </location>
</feature>
<feature type="transmembrane region" description="Helical" evidence="6">
    <location>
        <begin position="199"/>
        <end position="218"/>
    </location>
</feature>
<feature type="transmembrane region" description="Helical" evidence="6">
    <location>
        <begin position="12"/>
        <end position="36"/>
    </location>
</feature>
<evidence type="ECO:0000313" key="9">
    <source>
        <dbReference type="Proteomes" id="UP001589867"/>
    </source>
</evidence>
<dbReference type="PANTHER" id="PTHR42718:SF35">
    <property type="entry name" value="BLL0718 PROTEIN"/>
    <property type="match status" value="1"/>
</dbReference>
<dbReference type="InterPro" id="IPR036259">
    <property type="entry name" value="MFS_trans_sf"/>
</dbReference>
<feature type="transmembrane region" description="Helical" evidence="6">
    <location>
        <begin position="80"/>
        <end position="102"/>
    </location>
</feature>
<feature type="transmembrane region" description="Helical" evidence="6">
    <location>
        <begin position="137"/>
        <end position="161"/>
    </location>
</feature>
<feature type="transmembrane region" description="Helical" evidence="6">
    <location>
        <begin position="302"/>
        <end position="327"/>
    </location>
</feature>
<feature type="transmembrane region" description="Helical" evidence="6">
    <location>
        <begin position="339"/>
        <end position="357"/>
    </location>
</feature>
<evidence type="ECO:0000259" key="7">
    <source>
        <dbReference type="PROSITE" id="PS50850"/>
    </source>
</evidence>
<evidence type="ECO:0000256" key="4">
    <source>
        <dbReference type="ARBA" id="ARBA00023136"/>
    </source>
</evidence>
<feature type="transmembrane region" description="Helical" evidence="6">
    <location>
        <begin position="108"/>
        <end position="125"/>
    </location>
</feature>
<dbReference type="PROSITE" id="PS00216">
    <property type="entry name" value="SUGAR_TRANSPORT_1"/>
    <property type="match status" value="1"/>
</dbReference>
<evidence type="ECO:0000256" key="5">
    <source>
        <dbReference type="SAM" id="MobiDB-lite"/>
    </source>
</evidence>
<keyword evidence="9" id="KW-1185">Reference proteome</keyword>
<dbReference type="EMBL" id="JBHLUH010000039">
    <property type="protein sequence ID" value="MFC0529939.1"/>
    <property type="molecule type" value="Genomic_DNA"/>
</dbReference>
<dbReference type="InterPro" id="IPR020846">
    <property type="entry name" value="MFS_dom"/>
</dbReference>
<evidence type="ECO:0000256" key="3">
    <source>
        <dbReference type="ARBA" id="ARBA00022989"/>
    </source>
</evidence>
<dbReference type="Pfam" id="PF07690">
    <property type="entry name" value="MFS_1"/>
    <property type="match status" value="1"/>
</dbReference>
<reference evidence="8 9" key="1">
    <citation type="submission" date="2024-09" db="EMBL/GenBank/DDBJ databases">
        <authorList>
            <person name="Sun Q."/>
            <person name="Mori K."/>
        </authorList>
    </citation>
    <scope>NUCLEOTIDE SEQUENCE [LARGE SCALE GENOMIC DNA]</scope>
    <source>
        <strain evidence="8 9">TBRC 3947</strain>
    </source>
</reference>
<dbReference type="InterPro" id="IPR011701">
    <property type="entry name" value="MFS"/>
</dbReference>
<evidence type="ECO:0000313" key="8">
    <source>
        <dbReference type="EMBL" id="MFC0529939.1"/>
    </source>
</evidence>
<comment type="caution">
    <text evidence="8">The sequence shown here is derived from an EMBL/GenBank/DDBJ whole genome shotgun (WGS) entry which is preliminary data.</text>
</comment>
<sequence>MIARPAARAPGWAVIGVLAVTGVLAALQSTILLPLITQLPAIYDVGTAQASWIVTSTMLAGALATPIVSRLADMYGRRRLLLIALLALIAGSLLLATTHHYVVALAGRTLQGVTASVLPVAMSLLKDILPEERVASGVALVSATLGIGSAVGLPLAGFMFGRFGFSSLFWFIAGFAGLLVLAAWRLLPAATPGRTRERFDWAGAVLLCLGLTSLLLVVSQGNEWGWGSAAILLLAAGAVVSFALWTPWELRRRHPLVDLALTARRPVLLTNIASIIIALGMLANLILASLQFGSPTVSDAGFGLSVGATGLAMAAPAFVFAFSAPVLGALLRRFGGRTVLLFGAITMVIAYVARVLLDGSVVQVVAGSLLIGVGSTLCLGAMPMIIMPAVPPRHTASANGVNAVCRMVGTAASTAALAALTSATSIVSDGDEYPTLATIHIACWALAGTAVVASVLVWLVPRDYAYPSPDPLPAAGPAETASVLAAGRRESYPDAEQ</sequence>
<keyword evidence="2 6" id="KW-0812">Transmembrane</keyword>
<comment type="subcellular location">
    <subcellularLocation>
        <location evidence="1">Cell membrane</location>
        <topology evidence="1">Multi-pass membrane protein</topology>
    </subcellularLocation>
</comment>